<feature type="compositionally biased region" description="Low complexity" evidence="1">
    <location>
        <begin position="730"/>
        <end position="742"/>
    </location>
</feature>
<name>A0A6F9D6W3_9ASCI</name>
<feature type="compositionally biased region" description="Polar residues" evidence="1">
    <location>
        <begin position="1067"/>
        <end position="1077"/>
    </location>
</feature>
<feature type="compositionally biased region" description="Polar residues" evidence="1">
    <location>
        <begin position="1375"/>
        <end position="1404"/>
    </location>
</feature>
<feature type="compositionally biased region" description="Low complexity" evidence="1">
    <location>
        <begin position="1222"/>
        <end position="1231"/>
    </location>
</feature>
<feature type="compositionally biased region" description="Basic and acidic residues" evidence="1">
    <location>
        <begin position="787"/>
        <end position="815"/>
    </location>
</feature>
<feature type="compositionally biased region" description="Basic and acidic residues" evidence="1">
    <location>
        <begin position="763"/>
        <end position="775"/>
    </location>
</feature>
<dbReference type="EMBL" id="LR782823">
    <property type="protein sequence ID" value="CAB3220787.1"/>
    <property type="molecule type" value="mRNA"/>
</dbReference>
<organism evidence="2">
    <name type="scientific">Phallusia mammillata</name>
    <dbReference type="NCBI Taxonomy" id="59560"/>
    <lineage>
        <taxon>Eukaryota</taxon>
        <taxon>Metazoa</taxon>
        <taxon>Chordata</taxon>
        <taxon>Tunicata</taxon>
        <taxon>Ascidiacea</taxon>
        <taxon>Phlebobranchia</taxon>
        <taxon>Ascidiidae</taxon>
        <taxon>Phallusia</taxon>
    </lineage>
</organism>
<feature type="compositionally biased region" description="Low complexity" evidence="1">
    <location>
        <begin position="402"/>
        <end position="426"/>
    </location>
</feature>
<dbReference type="GO" id="GO:0016301">
    <property type="term" value="F:kinase activity"/>
    <property type="evidence" value="ECO:0007669"/>
    <property type="project" value="UniProtKB-KW"/>
</dbReference>
<feature type="compositionally biased region" description="Basic and acidic residues" evidence="1">
    <location>
        <begin position="1111"/>
        <end position="1135"/>
    </location>
</feature>
<sequence length="1537" mass="169900">MNASKMSLDSSREAVYKRASALRERWNTLAEKDESKPSDTELRLAGIPAREKEMIEIKNQCLRIDEDLKILQSQANAIQEQIGVRTNTPARTGNAHRLKSVERKASVTKKVTSSARDELEQRLRMQDVLAKISPRYMLQYKIDLALQKIYQDDMDEQAEGNKAYPDANTVERELTSSNNSDAEDEIAQGSQTHVTRTSSRNSSVTSSSSSSDSEDSAAPQTEMDTKVDFLETSDQNDVDDMQPIVVDDVTEATSPPVPKPRKRQASKELFLESSETETAFSDDQGCPETNGFNTQATIQTEPELEPELIEDAMTSPADSASILERNGFEVHANQLGDAEQDDASNFDHEAVVESAADTQEGQTNTNPGESQTSEEDHALEHPVSKHEELIGSDADQKDIDGDIVSSKADSSSSSSSSESGDSISSVDELDDTRQSYTYQVNLDESGEIDTDVSAILTDVVNGVDKVRESEELSNQNFDLEESTQIDGLQTEERVSPLAKTTLVQEAKTEHISIVTDLGNTTESVEQDDNPPAPLIVLENNQEYIESVPQEKVPEPAAFVLEDNKDFPAAVEESATRSTDEEQVANDELSSSISSVNSSEAGDSEPNELTIDPETTSDHKEPAPRVESIVTTSDHAETLARVVVIDGINEAVAVNPRSSSTTGANSDPEESRFKVTEQGYDIVTSGDTEEMQSASLEPDTEQTKPIEIGASTQEVSNDQALFSAEAKRNASTSSESSSSSESVSTDEHEAFLDQVDTEEVFEPLAEHAKESAKPVSEEASVPEDKEDTQEADKEEEMRIIERTGLINRDEQTEDQTKAGYSAAHSQRNTDATKWFGEPKPKDKVWLKPKGKVDDDAEAERRKVIKAMTRKHNPNIVPKWKPPPEKDFKDNLDEHQKESLRKYEERRRNRIESEGDPVRLRAESFESFAGSQTSESSSTSALDKQEPKDQPETKVVGNSEIVFEPVVHSKDAISVWESRLSNKFEKENTEKKRLSVGKQRRAEWEAKRRERSESISSVTSSSSVMSDLPASENIIRESLGVSNVRNRWKDMEHSTKKQPPAVSPKPPTSRRTQSFTVKSASPYRSFGRISNSPKPEPVNSHVTFTQSRPGESQIDREIREAAEREEMWRTEKKRSESSDQEPARSPTPNQTPNEEISQHPAEQPVSHTTHSGNNDEVVVAKKVPVEEALVTPIKVRSQTMPNLDLNVLNHVVPDDEDDKRPTVDTDAADTGADSGIECNVTNAVTRSDVASPSSEEGQYPNSSVAPHSGHDEDYASSELSATSQDSHVSKEQPSSVRSPRALPTVLSPKGWNPKPQMISPVSPLPSSERSFVVNNHNNQSFPPPPASITNGHSEQEEEEKKDSVPELSSQKQEESDPTSPGGSKTTMVVTRQRSGPSFEILSSKSRLQTIMELEIKEAAKREEEWKNKQQLVESRSVEGSPAPTPTPTSPVVQKREPPKTPPVVHRRPVKVLPNGDVNEKLEAQKQKELSDSATKPIVTSSTAEYKKKSVVLANRVHRRKSNLAMQWEAGKFKNHEEEE</sequence>
<proteinExistence type="evidence at transcript level"/>
<feature type="compositionally biased region" description="Polar residues" evidence="1">
    <location>
        <begin position="356"/>
        <end position="371"/>
    </location>
</feature>
<reference evidence="2" key="1">
    <citation type="submission" date="2020-04" db="EMBL/GenBank/DDBJ databases">
        <authorList>
            <person name="Neveu A P."/>
        </authorList>
    </citation>
    <scope>NUCLEOTIDE SEQUENCE</scope>
    <source>
        <tissue evidence="2">Whole embryo</tissue>
    </source>
</reference>
<keyword evidence="2" id="KW-0418">Kinase</keyword>
<feature type="region of interest" description="Disordered" evidence="1">
    <location>
        <begin position="303"/>
        <end position="437"/>
    </location>
</feature>
<feature type="compositionally biased region" description="Polar residues" evidence="1">
    <location>
        <begin position="1144"/>
        <end position="1153"/>
    </location>
</feature>
<feature type="region of interest" description="Disordered" evidence="1">
    <location>
        <begin position="649"/>
        <end position="958"/>
    </location>
</feature>
<accession>A0A6F9D6W3</accession>
<feature type="region of interest" description="Disordered" evidence="1">
    <location>
        <begin position="1190"/>
        <end position="1404"/>
    </location>
</feature>
<feature type="compositionally biased region" description="Polar residues" evidence="1">
    <location>
        <begin position="709"/>
        <end position="719"/>
    </location>
</feature>
<feature type="compositionally biased region" description="Polar residues" evidence="1">
    <location>
        <begin position="1322"/>
        <end position="1338"/>
    </location>
</feature>
<feature type="compositionally biased region" description="Basic and acidic residues" evidence="1">
    <location>
        <begin position="835"/>
        <end position="860"/>
    </location>
</feature>
<feature type="compositionally biased region" description="Polar residues" evidence="1">
    <location>
        <begin position="1163"/>
        <end position="1172"/>
    </location>
</feature>
<feature type="compositionally biased region" description="Polar residues" evidence="1">
    <location>
        <begin position="1098"/>
        <end position="1108"/>
    </location>
</feature>
<feature type="compositionally biased region" description="Basic and acidic residues" evidence="1">
    <location>
        <begin position="880"/>
        <end position="922"/>
    </location>
</feature>
<feature type="region of interest" description="Disordered" evidence="1">
    <location>
        <begin position="246"/>
        <end position="268"/>
    </location>
</feature>
<feature type="compositionally biased region" description="Basic and acidic residues" evidence="1">
    <location>
        <begin position="941"/>
        <end position="950"/>
    </location>
</feature>
<evidence type="ECO:0000256" key="1">
    <source>
        <dbReference type="SAM" id="MobiDB-lite"/>
    </source>
</evidence>
<feature type="region of interest" description="Disordered" evidence="1">
    <location>
        <begin position="546"/>
        <end position="634"/>
    </location>
</feature>
<feature type="compositionally biased region" description="Low complexity" evidence="1">
    <location>
        <begin position="924"/>
        <end position="939"/>
    </location>
</feature>
<keyword evidence="2" id="KW-0808">Transferase</keyword>
<feature type="compositionally biased region" description="Polar residues" evidence="1">
    <location>
        <begin position="1275"/>
        <end position="1295"/>
    </location>
</feature>
<feature type="compositionally biased region" description="Low complexity" evidence="1">
    <location>
        <begin position="589"/>
        <end position="598"/>
    </location>
</feature>
<feature type="compositionally biased region" description="Basic and acidic residues" evidence="1">
    <location>
        <begin position="978"/>
        <end position="991"/>
    </location>
</feature>
<feature type="compositionally biased region" description="Basic and acidic residues" evidence="1">
    <location>
        <begin position="374"/>
        <end position="400"/>
    </location>
</feature>
<feature type="region of interest" description="Disordered" evidence="1">
    <location>
        <begin position="976"/>
        <end position="1177"/>
    </location>
</feature>
<feature type="compositionally biased region" description="Basic and acidic residues" evidence="1">
    <location>
        <begin position="998"/>
        <end position="1011"/>
    </location>
</feature>
<feature type="compositionally biased region" description="Basic residues" evidence="1">
    <location>
        <begin position="861"/>
        <end position="871"/>
    </location>
</feature>
<feature type="region of interest" description="Disordered" evidence="1">
    <location>
        <begin position="274"/>
        <end position="293"/>
    </location>
</feature>
<feature type="region of interest" description="Disordered" evidence="1">
    <location>
        <begin position="1419"/>
        <end position="1494"/>
    </location>
</feature>
<feature type="compositionally biased region" description="Low complexity" evidence="1">
    <location>
        <begin position="1012"/>
        <end position="1024"/>
    </location>
</feature>
<feature type="compositionally biased region" description="Polar residues" evidence="1">
    <location>
        <begin position="1237"/>
        <end position="1263"/>
    </location>
</feature>
<evidence type="ECO:0000313" key="2">
    <source>
        <dbReference type="EMBL" id="CAB3220787.1"/>
    </source>
</evidence>
<feature type="compositionally biased region" description="Polar residues" evidence="1">
    <location>
        <begin position="655"/>
        <end position="664"/>
    </location>
</feature>
<feature type="region of interest" description="Disordered" evidence="1">
    <location>
        <begin position="159"/>
        <end position="223"/>
    </location>
</feature>
<feature type="compositionally biased region" description="Low complexity" evidence="1">
    <location>
        <begin position="194"/>
        <end position="211"/>
    </location>
</feature>
<protein>
    <submittedName>
        <fullName evidence="2">A-kinase anchor protein 2</fullName>
    </submittedName>
</protein>
<feature type="compositionally biased region" description="Basic and acidic residues" evidence="1">
    <location>
        <begin position="1475"/>
        <end position="1488"/>
    </location>
</feature>
<gene>
    <name evidence="2" type="primary">Akap2</name>
</gene>